<dbReference type="EMBL" id="JAOTJC010000011">
    <property type="protein sequence ID" value="MCU7555425.1"/>
    <property type="molecule type" value="Genomic_DNA"/>
</dbReference>
<reference evidence="3" key="1">
    <citation type="submission" date="2023-07" db="EMBL/GenBank/DDBJ databases">
        <title>Study on multiphase classification of strain Alteromonas salexigens isolated from the Yellow Sea.</title>
        <authorList>
            <person name="Sun L."/>
        </authorList>
    </citation>
    <scope>NUCLEOTIDE SEQUENCE [LARGE SCALE GENOMIC DNA]</scope>
    <source>
        <strain evidence="3">ASW11-19</strain>
    </source>
</reference>
<gene>
    <name evidence="2" type="ORF">OCL06_12590</name>
</gene>
<evidence type="ECO:0000313" key="3">
    <source>
        <dbReference type="Proteomes" id="UP001209257"/>
    </source>
</evidence>
<keyword evidence="1" id="KW-0732">Signal</keyword>
<evidence type="ECO:0000256" key="1">
    <source>
        <dbReference type="SAM" id="SignalP"/>
    </source>
</evidence>
<keyword evidence="3" id="KW-1185">Reference proteome</keyword>
<name>A0ABT2VQ32_9ALTE</name>
<feature type="chain" id="PRO_5047175817" evidence="1">
    <location>
        <begin position="20"/>
        <end position="172"/>
    </location>
</feature>
<feature type="signal peptide" evidence="1">
    <location>
        <begin position="1"/>
        <end position="19"/>
    </location>
</feature>
<dbReference type="Proteomes" id="UP001209257">
    <property type="component" value="Unassembled WGS sequence"/>
</dbReference>
<comment type="caution">
    <text evidence="2">The sequence shown here is derived from an EMBL/GenBank/DDBJ whole genome shotgun (WGS) entry which is preliminary data.</text>
</comment>
<sequence length="172" mass="18313">MKTLTFWFTILLTLPAALTAQEVYKVEQEDGTILYTDAPVAGGEAVSLPASTANVSGAMGQPKPFSTGTSKKRTNYTVTIATPAPEATIRNNKGNLTITTAAQPGSAGGRFQLKFNGQIVQSNTTGMFRLTGVNRGAHTYSVLWLDNTGKTLASTEEQTLYLHQASALINNN</sequence>
<proteinExistence type="predicted"/>
<protein>
    <submittedName>
        <fullName evidence="2">DUF4124 domain-containing protein</fullName>
    </submittedName>
</protein>
<evidence type="ECO:0000313" key="2">
    <source>
        <dbReference type="EMBL" id="MCU7555425.1"/>
    </source>
</evidence>
<organism evidence="2 3">
    <name type="scientific">Alteromonas salexigens</name>
    <dbReference type="NCBI Taxonomy" id="2982530"/>
    <lineage>
        <taxon>Bacteria</taxon>
        <taxon>Pseudomonadati</taxon>
        <taxon>Pseudomonadota</taxon>
        <taxon>Gammaproteobacteria</taxon>
        <taxon>Alteromonadales</taxon>
        <taxon>Alteromonadaceae</taxon>
        <taxon>Alteromonas/Salinimonas group</taxon>
        <taxon>Alteromonas</taxon>
    </lineage>
</organism>
<accession>A0ABT2VQ32</accession>
<dbReference type="RefSeq" id="WP_262995078.1">
    <property type="nucleotide sequence ID" value="NZ_JAOTJC010000011.1"/>
</dbReference>